<dbReference type="GO" id="GO:0008360">
    <property type="term" value="P:regulation of cell shape"/>
    <property type="evidence" value="ECO:0007669"/>
    <property type="project" value="UniProtKB-UniRule"/>
</dbReference>
<dbReference type="Gene3D" id="2.40.440.10">
    <property type="entry name" value="L,D-transpeptidase catalytic domain-like"/>
    <property type="match status" value="1"/>
</dbReference>
<dbReference type="GO" id="GO:0016746">
    <property type="term" value="F:acyltransferase activity"/>
    <property type="evidence" value="ECO:0007669"/>
    <property type="project" value="UniProtKB-KW"/>
</dbReference>
<feature type="active site" description="Nucleophile" evidence="7">
    <location>
        <position position="356"/>
    </location>
</feature>
<comment type="caution">
    <text evidence="10">The sequence shown here is derived from an EMBL/GenBank/DDBJ whole genome shotgun (WGS) entry which is preliminary data.</text>
</comment>
<protein>
    <recommendedName>
        <fullName evidence="9">L,D-TPase catalytic domain-containing protein</fullName>
    </recommendedName>
</protein>
<keyword evidence="3 7" id="KW-0133">Cell shape</keyword>
<feature type="compositionally biased region" description="Low complexity" evidence="8">
    <location>
        <begin position="417"/>
        <end position="427"/>
    </location>
</feature>
<dbReference type="GO" id="GO:0005576">
    <property type="term" value="C:extracellular region"/>
    <property type="evidence" value="ECO:0007669"/>
    <property type="project" value="TreeGrafter"/>
</dbReference>
<dbReference type="SUPFAM" id="SSF141523">
    <property type="entry name" value="L,D-transpeptidase catalytic domain-like"/>
    <property type="match status" value="1"/>
</dbReference>
<dbReference type="InterPro" id="IPR041280">
    <property type="entry name" value="Big_10"/>
</dbReference>
<accession>A0A8J3PHR1</accession>
<dbReference type="AlphaFoldDB" id="A0A8J3PHR1"/>
<dbReference type="GO" id="GO:0071972">
    <property type="term" value="F:peptidoglycan L,D-transpeptidase activity"/>
    <property type="evidence" value="ECO:0007669"/>
    <property type="project" value="TreeGrafter"/>
</dbReference>
<proteinExistence type="predicted"/>
<evidence type="ECO:0000256" key="3">
    <source>
        <dbReference type="ARBA" id="ARBA00022960"/>
    </source>
</evidence>
<evidence type="ECO:0000313" key="11">
    <source>
        <dbReference type="Proteomes" id="UP000660339"/>
    </source>
</evidence>
<sequence>MPSFPRPDLGPLTRRSALATLGLTGAAIGLAACTGSKAPSGNGSPGASQSPDAPPSKAKVTITEPAAAATEVPASAEIVFTATDAASTQVTLKDAAGADVPGEPHPDGRGWLPAKALAYGTAYTVTVTATDSDGRAATATSTFTTMAQPDKVVSVVSFLPDGAVVGVGMPLIFRLSRKIPQAQRADLQRRLLVRTTPAQEGIWTWYTPDELHWRPREFWQAGTKVFVDVRAGGLPLGEGYFGKRNATLTCSIGRSLVMVIDDKAKPKVMKVVKDGVTVRTIRVSLGRANMPSSSGTTVIIERLAKTVFDTTSDPNPSNRYRTNIEYAQRLTWGGEFIHAAPWSVKDQGVRNVSHGCVNMSLADAKWLFGQTMIGDPLTTKGTSRKLQYGNGWTDFDKPWDEYVKGSAIPYTPPPVDASPSPSASPVA</sequence>
<dbReference type="PANTHER" id="PTHR30582:SF2">
    <property type="entry name" value="L,D-TRANSPEPTIDASE YCIB-RELATED"/>
    <property type="match status" value="1"/>
</dbReference>
<name>A0A8J3PHR1_9ACTN</name>
<dbReference type="InterPro" id="IPR006311">
    <property type="entry name" value="TAT_signal"/>
</dbReference>
<dbReference type="Pfam" id="PF17964">
    <property type="entry name" value="Big_10"/>
    <property type="match status" value="1"/>
</dbReference>
<dbReference type="RefSeq" id="WP_166388836.1">
    <property type="nucleotide sequence ID" value="NZ_BAAATT010000005.1"/>
</dbReference>
<dbReference type="InterPro" id="IPR005490">
    <property type="entry name" value="LD_TPept_cat_dom"/>
</dbReference>
<evidence type="ECO:0000256" key="6">
    <source>
        <dbReference type="ARBA" id="ARBA00023316"/>
    </source>
</evidence>
<dbReference type="PROSITE" id="PS51257">
    <property type="entry name" value="PROKAR_LIPOPROTEIN"/>
    <property type="match status" value="1"/>
</dbReference>
<evidence type="ECO:0000256" key="2">
    <source>
        <dbReference type="ARBA" id="ARBA00022679"/>
    </source>
</evidence>
<feature type="compositionally biased region" description="Polar residues" evidence="8">
    <location>
        <begin position="37"/>
        <end position="51"/>
    </location>
</feature>
<keyword evidence="5" id="KW-0012">Acyltransferase</keyword>
<dbReference type="PANTHER" id="PTHR30582">
    <property type="entry name" value="L,D-TRANSPEPTIDASE"/>
    <property type="match status" value="1"/>
</dbReference>
<keyword evidence="11" id="KW-1185">Reference proteome</keyword>
<dbReference type="GO" id="GO:0018104">
    <property type="term" value="P:peptidoglycan-protein cross-linking"/>
    <property type="evidence" value="ECO:0007669"/>
    <property type="project" value="TreeGrafter"/>
</dbReference>
<reference evidence="10" key="1">
    <citation type="submission" date="2021-01" db="EMBL/GenBank/DDBJ databases">
        <title>Whole genome shotgun sequence of Catellatospora methionotrophica NBRC 14553.</title>
        <authorList>
            <person name="Komaki H."/>
            <person name="Tamura T."/>
        </authorList>
    </citation>
    <scope>NUCLEOTIDE SEQUENCE</scope>
    <source>
        <strain evidence="10">NBRC 14553</strain>
    </source>
</reference>
<evidence type="ECO:0000313" key="10">
    <source>
        <dbReference type="EMBL" id="GIG15581.1"/>
    </source>
</evidence>
<dbReference type="PROSITE" id="PS51318">
    <property type="entry name" value="TAT"/>
    <property type="match status" value="1"/>
</dbReference>
<dbReference type="UniPathway" id="UPA00219"/>
<gene>
    <name evidence="10" type="ORF">Cme02nite_39130</name>
</gene>
<dbReference type="EMBL" id="BONJ01000021">
    <property type="protein sequence ID" value="GIG15581.1"/>
    <property type="molecule type" value="Genomic_DNA"/>
</dbReference>
<feature type="domain" description="L,D-TPase catalytic" evidence="9">
    <location>
        <begin position="258"/>
        <end position="380"/>
    </location>
</feature>
<dbReference type="GO" id="GO:0071555">
    <property type="term" value="P:cell wall organization"/>
    <property type="evidence" value="ECO:0007669"/>
    <property type="project" value="UniProtKB-UniRule"/>
</dbReference>
<evidence type="ECO:0000256" key="4">
    <source>
        <dbReference type="ARBA" id="ARBA00022984"/>
    </source>
</evidence>
<dbReference type="InterPro" id="IPR050979">
    <property type="entry name" value="LD-transpeptidase"/>
</dbReference>
<evidence type="ECO:0000256" key="7">
    <source>
        <dbReference type="PROSITE-ProRule" id="PRU01373"/>
    </source>
</evidence>
<feature type="region of interest" description="Disordered" evidence="8">
    <location>
        <begin position="37"/>
        <end position="59"/>
    </location>
</feature>
<evidence type="ECO:0000256" key="5">
    <source>
        <dbReference type="ARBA" id="ARBA00023315"/>
    </source>
</evidence>
<evidence type="ECO:0000259" key="9">
    <source>
        <dbReference type="PROSITE" id="PS52029"/>
    </source>
</evidence>
<keyword evidence="2" id="KW-0808">Transferase</keyword>
<dbReference type="InterPro" id="IPR038063">
    <property type="entry name" value="Transpep_catalytic_dom"/>
</dbReference>
<evidence type="ECO:0000256" key="1">
    <source>
        <dbReference type="ARBA" id="ARBA00004752"/>
    </source>
</evidence>
<keyword evidence="6 7" id="KW-0961">Cell wall biogenesis/degradation</keyword>
<comment type="pathway">
    <text evidence="1 7">Cell wall biogenesis; peptidoglycan biosynthesis.</text>
</comment>
<feature type="active site" description="Proton donor/acceptor" evidence="7">
    <location>
        <position position="338"/>
    </location>
</feature>
<dbReference type="Proteomes" id="UP000660339">
    <property type="component" value="Unassembled WGS sequence"/>
</dbReference>
<dbReference type="Gene3D" id="2.60.40.3710">
    <property type="match status" value="1"/>
</dbReference>
<organism evidence="10 11">
    <name type="scientific">Catellatospora methionotrophica</name>
    <dbReference type="NCBI Taxonomy" id="121620"/>
    <lineage>
        <taxon>Bacteria</taxon>
        <taxon>Bacillati</taxon>
        <taxon>Actinomycetota</taxon>
        <taxon>Actinomycetes</taxon>
        <taxon>Micromonosporales</taxon>
        <taxon>Micromonosporaceae</taxon>
        <taxon>Catellatospora</taxon>
    </lineage>
</organism>
<dbReference type="Pfam" id="PF03734">
    <property type="entry name" value="YkuD"/>
    <property type="match status" value="1"/>
</dbReference>
<evidence type="ECO:0000256" key="8">
    <source>
        <dbReference type="SAM" id="MobiDB-lite"/>
    </source>
</evidence>
<dbReference type="Gene3D" id="2.60.40.3780">
    <property type="match status" value="1"/>
</dbReference>
<feature type="region of interest" description="Disordered" evidence="8">
    <location>
        <begin position="408"/>
        <end position="427"/>
    </location>
</feature>
<dbReference type="PROSITE" id="PS52029">
    <property type="entry name" value="LD_TPASE"/>
    <property type="match status" value="1"/>
</dbReference>
<keyword evidence="4 7" id="KW-0573">Peptidoglycan synthesis</keyword>
<dbReference type="CDD" id="cd16913">
    <property type="entry name" value="YkuD_like"/>
    <property type="match status" value="1"/>
</dbReference>